<dbReference type="InterPro" id="IPR010486">
    <property type="entry name" value="HNS-dep_expression_A/B"/>
</dbReference>
<evidence type="ECO:0000256" key="1">
    <source>
        <dbReference type="SAM" id="SignalP"/>
    </source>
</evidence>
<reference evidence="2 3" key="1">
    <citation type="submission" date="2014-09" db="EMBL/GenBank/DDBJ databases">
        <title>Draft genome of Bradyrhizobium japonicum Is-34.</title>
        <authorList>
            <person name="Tsurumaru H."/>
            <person name="Yamakawa T."/>
            <person name="Hashimoto S."/>
            <person name="Okizaki K."/>
            <person name="Kanesaki Y."/>
            <person name="Yoshikawa H."/>
            <person name="Yajima S."/>
        </authorList>
    </citation>
    <scope>NUCLEOTIDE SEQUENCE [LARGE SCALE GENOMIC DNA]</scope>
    <source>
        <strain evidence="2 3">Is-34</strain>
    </source>
</reference>
<organism evidence="2 3">
    <name type="scientific">Bradyrhizobium japonicum</name>
    <dbReference type="NCBI Taxonomy" id="375"/>
    <lineage>
        <taxon>Bacteria</taxon>
        <taxon>Pseudomonadati</taxon>
        <taxon>Pseudomonadota</taxon>
        <taxon>Alphaproteobacteria</taxon>
        <taxon>Hyphomicrobiales</taxon>
        <taxon>Nitrobacteraceae</taxon>
        <taxon>Bradyrhizobium</taxon>
    </lineage>
</organism>
<sequence>MRCRLISLTLAVSIIPIVANAQVTIDMGKIICSQYLAMPQSQSDKFSAWMSGWFSYQNNRTFVDLALHQQNIANVKAWCQYHPAESVMYGLQQSVGKN</sequence>
<evidence type="ECO:0000313" key="2">
    <source>
        <dbReference type="EMBL" id="KGT79267.1"/>
    </source>
</evidence>
<feature type="signal peptide" evidence="1">
    <location>
        <begin position="1"/>
        <end position="21"/>
    </location>
</feature>
<proteinExistence type="predicted"/>
<keyword evidence="1" id="KW-0732">Signal</keyword>
<comment type="caution">
    <text evidence="2">The sequence shown here is derived from an EMBL/GenBank/DDBJ whole genome shotgun (WGS) entry which is preliminary data.</text>
</comment>
<name>A0A0A3XXU2_BRAJP</name>
<evidence type="ECO:0000313" key="3">
    <source>
        <dbReference type="Proteomes" id="UP000030377"/>
    </source>
</evidence>
<dbReference type="AlphaFoldDB" id="A0A0A3XXU2"/>
<dbReference type="EMBL" id="JRPN01000014">
    <property type="protein sequence ID" value="KGT79267.1"/>
    <property type="molecule type" value="Genomic_DNA"/>
</dbReference>
<feature type="chain" id="PRO_5002017321" evidence="1">
    <location>
        <begin position="22"/>
        <end position="98"/>
    </location>
</feature>
<accession>A0A0A3XXU2</accession>
<dbReference type="Pfam" id="PF06411">
    <property type="entry name" value="HdeA"/>
    <property type="match status" value="1"/>
</dbReference>
<protein>
    <submittedName>
        <fullName evidence="2">Uncharacterized protein</fullName>
    </submittedName>
</protein>
<dbReference type="Proteomes" id="UP000030377">
    <property type="component" value="Unassembled WGS sequence"/>
</dbReference>
<gene>
    <name evidence="2" type="ORF">MA20_16870</name>
</gene>